<feature type="region of interest" description="Disordered" evidence="6">
    <location>
        <begin position="63"/>
        <end position="132"/>
    </location>
</feature>
<feature type="domain" description="C2H2-type" evidence="7">
    <location>
        <begin position="261"/>
        <end position="288"/>
    </location>
</feature>
<dbReference type="KEGG" id="pvt:110082576"/>
<feature type="region of interest" description="Disordered" evidence="6">
    <location>
        <begin position="340"/>
        <end position="381"/>
    </location>
</feature>
<dbReference type="PANTHER" id="PTHR14196">
    <property type="entry name" value="ODD-SKIPPED - RELATED"/>
    <property type="match status" value="1"/>
</dbReference>
<feature type="compositionally biased region" description="Basic and acidic residues" evidence="6">
    <location>
        <begin position="63"/>
        <end position="84"/>
    </location>
</feature>
<feature type="domain" description="C2H2-type" evidence="7">
    <location>
        <begin position="233"/>
        <end position="260"/>
    </location>
</feature>
<sequence>MPSPADGLGCLQVPVRGEDAAAALYLAPERWRGWAAHEDTMRENYGASVALGSPVAKPDMVARLEEGGPHPAKDEREAKLREPPDGASAAGPVARGTEQAAKGEQQHLQPPPPPPPGVDQRGTGEPKQLERSCPGEWLIRTVKVEAEEYSEWPAGLSAEVLLSGLPTGGVCKSEGLNPGQGYPAGHGKLGSLSGLALQQWQMLSEEKAPGCPKCERPRTPAGGTPGDARPRPFACPQCGKAFGKKAHLTRHARVHTGERPFACSHCGRRFSQKIHLGSHERVHTGERPFPCDRCPKSFRKKTHLVRHQLTHTGERPHACPFCARSFVHRRHLLQHQHLHEEGSAPHGEGLELGRVAGPCGGPPPDPGQAADPHGAPSEHEQALPASVELGQAGGPCRDPSGLGLTPLLYRDEAALGPFPPSCLGPTEPYPAAVLFKAQVEPEVGRGLPCMDHAMPPREAVTLSVPFPGPGQCGPLCGAEVQAVDGILCMDQVSKTEPEEEGNPCQPSDEKPFLCSDCGKAFAWRKNLASHQRLHAEGGHPFSCAECGRGFSDKRHLTAHLRGHMGLLPYACPHCERSFAHRAGLAAHQCGGHTGQRPFACGECGRCFAHKRHLQRHRRNQHSAERPFSCAQCGRTFSTRASLLAHIKSHAGQRPFACPLCGRAFSRKSHLARHEAVHTGLRPHACAQCPRRFSSKTNLVRHQAVHTGLRPYICTHCARSFSRKTHLLRHERTHTTAPLPSATNWAVATPASGLTQQHQQPEMQLQTQPPLIFPMAFESTWHGH</sequence>
<keyword evidence="2" id="KW-0677">Repeat</keyword>
<organism evidence="8 9">
    <name type="scientific">Pogona vitticeps</name>
    <name type="common">central bearded dragon</name>
    <dbReference type="NCBI Taxonomy" id="103695"/>
    <lineage>
        <taxon>Eukaryota</taxon>
        <taxon>Metazoa</taxon>
        <taxon>Chordata</taxon>
        <taxon>Craniata</taxon>
        <taxon>Vertebrata</taxon>
        <taxon>Euteleostomi</taxon>
        <taxon>Lepidosauria</taxon>
        <taxon>Squamata</taxon>
        <taxon>Bifurcata</taxon>
        <taxon>Unidentata</taxon>
        <taxon>Episquamata</taxon>
        <taxon>Toxicofera</taxon>
        <taxon>Iguania</taxon>
        <taxon>Acrodonta</taxon>
        <taxon>Agamidae</taxon>
        <taxon>Amphibolurinae</taxon>
        <taxon>Pogona</taxon>
    </lineage>
</organism>
<dbReference type="OrthoDB" id="654211at2759"/>
<dbReference type="GO" id="GO:0005634">
    <property type="term" value="C:nucleus"/>
    <property type="evidence" value="ECO:0007669"/>
    <property type="project" value="UniProtKB-SubCell"/>
</dbReference>
<keyword evidence="3 5" id="KW-0863">Zinc-finger</keyword>
<dbReference type="CTD" id="168544"/>
<evidence type="ECO:0000259" key="7">
    <source>
        <dbReference type="PROSITE" id="PS50157"/>
    </source>
</evidence>
<protein>
    <submittedName>
        <fullName evidence="9">Zinc finger protein 467 isoform X1</fullName>
    </submittedName>
</protein>
<evidence type="ECO:0000256" key="6">
    <source>
        <dbReference type="SAM" id="MobiDB-lite"/>
    </source>
</evidence>
<feature type="domain" description="C2H2-type" evidence="7">
    <location>
        <begin position="512"/>
        <end position="535"/>
    </location>
</feature>
<evidence type="ECO:0000256" key="2">
    <source>
        <dbReference type="ARBA" id="ARBA00022737"/>
    </source>
</evidence>
<dbReference type="PROSITE" id="PS50157">
    <property type="entry name" value="ZINC_FINGER_C2H2_2"/>
    <property type="match status" value="12"/>
</dbReference>
<dbReference type="Proteomes" id="UP001652642">
    <property type="component" value="Chromosome 6"/>
</dbReference>
<reference evidence="9" key="1">
    <citation type="submission" date="2025-08" db="UniProtKB">
        <authorList>
            <consortium name="RefSeq"/>
        </authorList>
    </citation>
    <scope>IDENTIFICATION</scope>
</reference>
<dbReference type="GO" id="GO:0042802">
    <property type="term" value="F:identical protein binding"/>
    <property type="evidence" value="ECO:0007669"/>
    <property type="project" value="UniProtKB-ARBA"/>
</dbReference>
<evidence type="ECO:0000256" key="5">
    <source>
        <dbReference type="PROSITE-ProRule" id="PRU00042"/>
    </source>
</evidence>
<evidence type="ECO:0000256" key="4">
    <source>
        <dbReference type="ARBA" id="ARBA00022833"/>
    </source>
</evidence>
<name>A0A6J0U5F0_9SAUR</name>
<feature type="domain" description="C2H2-type" evidence="7">
    <location>
        <begin position="655"/>
        <end position="682"/>
    </location>
</feature>
<dbReference type="RefSeq" id="XP_020655877.2">
    <property type="nucleotide sequence ID" value="XM_020800218.2"/>
</dbReference>
<dbReference type="GO" id="GO:0008270">
    <property type="term" value="F:zinc ion binding"/>
    <property type="evidence" value="ECO:0007669"/>
    <property type="project" value="UniProtKB-KW"/>
</dbReference>
<dbReference type="Pfam" id="PF00096">
    <property type="entry name" value="zf-C2H2"/>
    <property type="match status" value="11"/>
</dbReference>
<feature type="domain" description="C2H2-type" evidence="7">
    <location>
        <begin position="598"/>
        <end position="626"/>
    </location>
</feature>
<evidence type="ECO:0000256" key="3">
    <source>
        <dbReference type="ARBA" id="ARBA00022771"/>
    </source>
</evidence>
<feature type="domain" description="C2H2-type" evidence="7">
    <location>
        <begin position="289"/>
        <end position="316"/>
    </location>
</feature>
<feature type="domain" description="C2H2-type" evidence="7">
    <location>
        <begin position="627"/>
        <end position="654"/>
    </location>
</feature>
<dbReference type="GO" id="GO:0000977">
    <property type="term" value="F:RNA polymerase II transcription regulatory region sequence-specific DNA binding"/>
    <property type="evidence" value="ECO:0007669"/>
    <property type="project" value="TreeGrafter"/>
</dbReference>
<evidence type="ECO:0000313" key="8">
    <source>
        <dbReference type="Proteomes" id="UP001652642"/>
    </source>
</evidence>
<evidence type="ECO:0000313" key="9">
    <source>
        <dbReference type="RefSeq" id="XP_020655877.2"/>
    </source>
</evidence>
<proteinExistence type="predicted"/>
<dbReference type="GO" id="GO:0000981">
    <property type="term" value="F:DNA-binding transcription factor activity, RNA polymerase II-specific"/>
    <property type="evidence" value="ECO:0007669"/>
    <property type="project" value="TreeGrafter"/>
</dbReference>
<keyword evidence="1" id="KW-0479">Metal-binding</keyword>
<feature type="domain" description="C2H2-type" evidence="7">
    <location>
        <begin position="569"/>
        <end position="597"/>
    </location>
</feature>
<keyword evidence="4" id="KW-0862">Zinc</keyword>
<dbReference type="InterPro" id="IPR050717">
    <property type="entry name" value="C2H2-ZF_Transcription_Reg"/>
</dbReference>
<dbReference type="SMART" id="SM00355">
    <property type="entry name" value="ZnF_C2H2"/>
    <property type="match status" value="12"/>
</dbReference>
<feature type="compositionally biased region" description="Basic and acidic residues" evidence="6">
    <location>
        <begin position="208"/>
        <end position="218"/>
    </location>
</feature>
<dbReference type="Gene3D" id="3.30.160.60">
    <property type="entry name" value="Classic Zinc Finger"/>
    <property type="match status" value="12"/>
</dbReference>
<dbReference type="GeneID" id="110082576"/>
<dbReference type="InterPro" id="IPR036236">
    <property type="entry name" value="Znf_C2H2_sf"/>
</dbReference>
<dbReference type="PROSITE" id="PS00028">
    <property type="entry name" value="ZINC_FINGER_C2H2_1"/>
    <property type="match status" value="12"/>
</dbReference>
<feature type="region of interest" description="Disordered" evidence="6">
    <location>
        <begin position="208"/>
        <end position="230"/>
    </location>
</feature>
<dbReference type="AlphaFoldDB" id="A0A6J0U5F0"/>
<feature type="domain" description="C2H2-type" evidence="7">
    <location>
        <begin position="541"/>
        <end position="568"/>
    </location>
</feature>
<feature type="domain" description="C2H2-type" evidence="7">
    <location>
        <begin position="317"/>
        <end position="344"/>
    </location>
</feature>
<feature type="compositionally biased region" description="Basic and acidic residues" evidence="6">
    <location>
        <begin position="340"/>
        <end position="351"/>
    </location>
</feature>
<accession>A0A6J0U5F0</accession>
<dbReference type="SUPFAM" id="SSF57667">
    <property type="entry name" value="beta-beta-alpha zinc fingers"/>
    <property type="match status" value="6"/>
</dbReference>
<dbReference type="InParanoid" id="A0A6J0U5F0"/>
<feature type="domain" description="C2H2-type" evidence="7">
    <location>
        <begin position="711"/>
        <end position="734"/>
    </location>
</feature>
<evidence type="ECO:0000256" key="1">
    <source>
        <dbReference type="ARBA" id="ARBA00022723"/>
    </source>
</evidence>
<gene>
    <name evidence="9" type="primary">ZNF467</name>
</gene>
<dbReference type="PANTHER" id="PTHR14196:SF12">
    <property type="entry name" value="ZINC FINGER PROTEIN 208-LIKE"/>
    <property type="match status" value="1"/>
</dbReference>
<keyword evidence="8" id="KW-1185">Reference proteome</keyword>
<feature type="domain" description="C2H2-type" evidence="7">
    <location>
        <begin position="683"/>
        <end position="710"/>
    </location>
</feature>
<dbReference type="InterPro" id="IPR013087">
    <property type="entry name" value="Znf_C2H2_type"/>
</dbReference>